<feature type="non-terminal residue" evidence="1">
    <location>
        <position position="1"/>
    </location>
</feature>
<protein>
    <submittedName>
        <fullName evidence="1">Uncharacterized protein</fullName>
    </submittedName>
</protein>
<accession>A0A699T0I7</accession>
<proteinExistence type="predicted"/>
<dbReference type="AlphaFoldDB" id="A0A699T0I7"/>
<gene>
    <name evidence="1" type="ORF">Tci_874375</name>
</gene>
<name>A0A699T0I7_TANCI</name>
<feature type="non-terminal residue" evidence="1">
    <location>
        <position position="148"/>
    </location>
</feature>
<reference evidence="1" key="1">
    <citation type="journal article" date="2019" name="Sci. Rep.">
        <title>Draft genome of Tanacetum cinerariifolium, the natural source of mosquito coil.</title>
        <authorList>
            <person name="Yamashiro T."/>
            <person name="Shiraishi A."/>
            <person name="Satake H."/>
            <person name="Nakayama K."/>
        </authorList>
    </citation>
    <scope>NUCLEOTIDE SEQUENCE</scope>
</reference>
<sequence>YRDVNINLEGRDVQMADVQTTQVIKDTHMTLTPVNPEGQQQSSSVSFRFVSNMLNLKPDTSIDSIFESTPRINEVVKVAVRLQSDRLRDEAQAENEEFLNKFNENIQKIIKEQVKVQVSKILQKIKKTVNEQLEAEVLTRSSNSSKTS</sequence>
<dbReference type="EMBL" id="BKCJ011197814">
    <property type="protein sequence ID" value="GFD02406.1"/>
    <property type="molecule type" value="Genomic_DNA"/>
</dbReference>
<evidence type="ECO:0000313" key="1">
    <source>
        <dbReference type="EMBL" id="GFD02406.1"/>
    </source>
</evidence>
<comment type="caution">
    <text evidence="1">The sequence shown here is derived from an EMBL/GenBank/DDBJ whole genome shotgun (WGS) entry which is preliminary data.</text>
</comment>
<organism evidence="1">
    <name type="scientific">Tanacetum cinerariifolium</name>
    <name type="common">Dalmatian daisy</name>
    <name type="synonym">Chrysanthemum cinerariifolium</name>
    <dbReference type="NCBI Taxonomy" id="118510"/>
    <lineage>
        <taxon>Eukaryota</taxon>
        <taxon>Viridiplantae</taxon>
        <taxon>Streptophyta</taxon>
        <taxon>Embryophyta</taxon>
        <taxon>Tracheophyta</taxon>
        <taxon>Spermatophyta</taxon>
        <taxon>Magnoliopsida</taxon>
        <taxon>eudicotyledons</taxon>
        <taxon>Gunneridae</taxon>
        <taxon>Pentapetalae</taxon>
        <taxon>asterids</taxon>
        <taxon>campanulids</taxon>
        <taxon>Asterales</taxon>
        <taxon>Asteraceae</taxon>
        <taxon>Asteroideae</taxon>
        <taxon>Anthemideae</taxon>
        <taxon>Anthemidinae</taxon>
        <taxon>Tanacetum</taxon>
    </lineage>
</organism>